<dbReference type="OrthoDB" id="5169219at2"/>
<dbReference type="SUPFAM" id="SSF82171">
    <property type="entry name" value="DPP6 N-terminal domain-like"/>
    <property type="match status" value="1"/>
</dbReference>
<dbReference type="RefSeq" id="WP_127931408.1">
    <property type="nucleotide sequence ID" value="NZ_SAUN01000001.1"/>
</dbReference>
<evidence type="ECO:0000313" key="1">
    <source>
        <dbReference type="EMBL" id="RVX38829.1"/>
    </source>
</evidence>
<dbReference type="Pfam" id="PF05787">
    <property type="entry name" value="PhoX"/>
    <property type="match status" value="2"/>
</dbReference>
<dbReference type="PANTHER" id="PTHR35399">
    <property type="entry name" value="SLR8030 PROTEIN"/>
    <property type="match status" value="1"/>
</dbReference>
<dbReference type="EMBL" id="SAUN01000001">
    <property type="protein sequence ID" value="RVX38829.1"/>
    <property type="molecule type" value="Genomic_DNA"/>
</dbReference>
<name>A0A438LZ62_9ACTN</name>
<protein>
    <recommendedName>
        <fullName evidence="3">Secreted PhoX family phosphatase</fullName>
    </recommendedName>
</protein>
<organism evidence="1 2">
    <name type="scientific">Nonomuraea polychroma</name>
    <dbReference type="NCBI Taxonomy" id="46176"/>
    <lineage>
        <taxon>Bacteria</taxon>
        <taxon>Bacillati</taxon>
        <taxon>Actinomycetota</taxon>
        <taxon>Actinomycetes</taxon>
        <taxon>Streptosporangiales</taxon>
        <taxon>Streptosporangiaceae</taxon>
        <taxon>Nonomuraea</taxon>
    </lineage>
</organism>
<proteinExistence type="predicted"/>
<comment type="caution">
    <text evidence="1">The sequence shown here is derived from an EMBL/GenBank/DDBJ whole genome shotgun (WGS) entry which is preliminary data.</text>
</comment>
<dbReference type="AlphaFoldDB" id="A0A438LZ62"/>
<evidence type="ECO:0008006" key="3">
    <source>
        <dbReference type="Google" id="ProtNLM"/>
    </source>
</evidence>
<keyword evidence="2" id="KW-1185">Reference proteome</keyword>
<dbReference type="Proteomes" id="UP000284824">
    <property type="component" value="Unassembled WGS sequence"/>
</dbReference>
<dbReference type="PANTHER" id="PTHR35399:SF4">
    <property type="entry name" value="MEMBRANE PROTEIN"/>
    <property type="match status" value="1"/>
</dbReference>
<dbReference type="InterPro" id="IPR008557">
    <property type="entry name" value="PhoX"/>
</dbReference>
<reference evidence="1 2" key="1">
    <citation type="submission" date="2019-01" db="EMBL/GenBank/DDBJ databases">
        <title>Sequencing the genomes of 1000 actinobacteria strains.</title>
        <authorList>
            <person name="Klenk H.-P."/>
        </authorList>
    </citation>
    <scope>NUCLEOTIDE SEQUENCE [LARGE SCALE GENOMIC DNA]</scope>
    <source>
        <strain evidence="1 2">DSM 43925</strain>
    </source>
</reference>
<sequence>MTDIDRRGFLRTGLTAATLGVVAGGPLAALSARTADASTMVKRAFSPDYGPLYPVKDHTTGLELLKLPRGFEYVTHGWTGDRMTDGRPTPGAHDGMAAFTPSDALKDRTPAGGAGGAGKGHWTVLVRNHEVGSYRGAFVEPAYNPAAGGGTTSLIFDTRKGEFLESWASLGGTIRNCAGGPTPWGSWLSCEETTEINGSYRHGYVFEVPHDGIGDAKPYKEMGRFSHEAVAVDPETGWVYETEDATPSGFYRFRPKAKGDLAQGGVLEMMTIGASAYTTYKDGTGVAYPEIGWVVIDSPDPGANETSVVRQGIAKGGASFARLEGAWYHDGKIYIVSTSGGPAGQGQVFEYEIAANTMRVLFASPDATVLNNPDNICVSPRGGIVLCEDGSGVEYLHGLTTDGEIFPFAENAVVIPAGGVPGKSVAPGTYTGSEWCGSVFDSRDGGWLFANIQSPGITFAITGPWENGSL</sequence>
<evidence type="ECO:0000313" key="2">
    <source>
        <dbReference type="Proteomes" id="UP000284824"/>
    </source>
</evidence>
<dbReference type="PROSITE" id="PS51318">
    <property type="entry name" value="TAT"/>
    <property type="match status" value="1"/>
</dbReference>
<accession>A0A438LZ62</accession>
<gene>
    <name evidence="1" type="ORF">EDD27_1157</name>
</gene>
<dbReference type="InterPro" id="IPR006311">
    <property type="entry name" value="TAT_signal"/>
</dbReference>